<name>A0A7G9Z5V3_9EURY</name>
<organism evidence="1">
    <name type="scientific">Candidatus Methanophaga sp. ANME-1 ERB7</name>
    <dbReference type="NCBI Taxonomy" id="2759913"/>
    <lineage>
        <taxon>Archaea</taxon>
        <taxon>Methanobacteriati</taxon>
        <taxon>Methanobacteriota</taxon>
        <taxon>Stenosarchaea group</taxon>
        <taxon>Methanomicrobia</taxon>
        <taxon>Candidatus Methanophagales</taxon>
        <taxon>Candidatus Methanophagaceae</taxon>
        <taxon>Candidatus Methanophaga</taxon>
    </lineage>
</organism>
<protein>
    <submittedName>
        <fullName evidence="1">Uncharacterized protein</fullName>
    </submittedName>
</protein>
<dbReference type="AlphaFoldDB" id="A0A7G9Z5V3"/>
<sequence>MIAIFVLAQKSVTIAETVKKLLLESGFDTELICSEKISCNSADKKVKSVYSAIRERFRAKKNIVAILPMGVVVRAIEPKKKPKIHGWSA</sequence>
<proteinExistence type="predicted"/>
<gene>
    <name evidence="1" type="ORF">AMFAPHJD_00012</name>
</gene>
<reference evidence="1" key="1">
    <citation type="submission" date="2020-06" db="EMBL/GenBank/DDBJ databases">
        <title>Unique genomic features of the anaerobic methanotrophic archaea.</title>
        <authorList>
            <person name="Chadwick G.L."/>
            <person name="Skennerton C.T."/>
            <person name="Laso-Perez R."/>
            <person name="Leu A.O."/>
            <person name="Speth D.R."/>
            <person name="Yu H."/>
            <person name="Morgan-Lang C."/>
            <person name="Hatzenpichler R."/>
            <person name="Goudeau D."/>
            <person name="Malmstrom R."/>
            <person name="Brazelton W.J."/>
            <person name="Woyke T."/>
            <person name="Hallam S.J."/>
            <person name="Tyson G.W."/>
            <person name="Wegener G."/>
            <person name="Boetius A."/>
            <person name="Orphan V."/>
        </authorList>
    </citation>
    <scope>NUCLEOTIDE SEQUENCE</scope>
</reference>
<dbReference type="InterPro" id="IPR038029">
    <property type="entry name" value="GbiG_N_sf"/>
</dbReference>
<dbReference type="EMBL" id="MT631624">
    <property type="protein sequence ID" value="QNO55637.1"/>
    <property type="molecule type" value="Genomic_DNA"/>
</dbReference>
<accession>A0A7G9Z5V3</accession>
<dbReference type="Gene3D" id="3.40.50.11220">
    <property type="match status" value="1"/>
</dbReference>
<evidence type="ECO:0000313" key="1">
    <source>
        <dbReference type="EMBL" id="QNO55637.1"/>
    </source>
</evidence>
<dbReference type="SUPFAM" id="SSF159672">
    <property type="entry name" value="CbiG N-terminal domain-like"/>
    <property type="match status" value="1"/>
</dbReference>